<organism evidence="2 3">
    <name type="scientific">Phocaeicola barnesiae</name>
    <dbReference type="NCBI Taxonomy" id="376804"/>
    <lineage>
        <taxon>Bacteria</taxon>
        <taxon>Pseudomonadati</taxon>
        <taxon>Bacteroidota</taxon>
        <taxon>Bacteroidia</taxon>
        <taxon>Bacteroidales</taxon>
        <taxon>Bacteroidaceae</taxon>
        <taxon>Phocaeicola</taxon>
    </lineage>
</organism>
<gene>
    <name evidence="2" type="ORF">NW209_03360</name>
</gene>
<feature type="transmembrane region" description="Helical" evidence="1">
    <location>
        <begin position="6"/>
        <end position="23"/>
    </location>
</feature>
<sequence length="75" mass="8276">MVVSGTGQSPFLFLDGLLLFLLGGQKKKITKRKTAGFRFEAAAKRIPTETQELASLRQPAFLFVGIRFSAFSPQN</sequence>
<proteinExistence type="predicted"/>
<reference evidence="2 3" key="1">
    <citation type="submission" date="2022-08" db="EMBL/GenBank/DDBJ databases">
        <authorList>
            <person name="Zeman M."/>
            <person name="Kubasova T."/>
        </authorList>
    </citation>
    <scope>NUCLEOTIDE SEQUENCE [LARGE SCALE GENOMIC DNA]</scope>
    <source>
        <strain evidence="2 3">ET62</strain>
    </source>
</reference>
<keyword evidence="1" id="KW-0812">Transmembrane</keyword>
<name>A0AAW5N327_9BACT</name>
<comment type="caution">
    <text evidence="2">The sequence shown here is derived from an EMBL/GenBank/DDBJ whole genome shotgun (WGS) entry which is preliminary data.</text>
</comment>
<evidence type="ECO:0000256" key="1">
    <source>
        <dbReference type="SAM" id="Phobius"/>
    </source>
</evidence>
<dbReference type="RefSeq" id="WP_258335415.1">
    <property type="nucleotide sequence ID" value="NZ_CAUBSI010000012.1"/>
</dbReference>
<protein>
    <submittedName>
        <fullName evidence="2">Uncharacterized protein</fullName>
    </submittedName>
</protein>
<keyword evidence="3" id="KW-1185">Reference proteome</keyword>
<evidence type="ECO:0000313" key="3">
    <source>
        <dbReference type="Proteomes" id="UP001204579"/>
    </source>
</evidence>
<dbReference type="AlphaFoldDB" id="A0AAW5N327"/>
<accession>A0AAW5N327</accession>
<dbReference type="Proteomes" id="UP001204579">
    <property type="component" value="Unassembled WGS sequence"/>
</dbReference>
<dbReference type="EMBL" id="JANRHJ010000003">
    <property type="protein sequence ID" value="MCR8873070.1"/>
    <property type="molecule type" value="Genomic_DNA"/>
</dbReference>
<keyword evidence="1" id="KW-1133">Transmembrane helix</keyword>
<keyword evidence="1" id="KW-0472">Membrane</keyword>
<evidence type="ECO:0000313" key="2">
    <source>
        <dbReference type="EMBL" id="MCR8873070.1"/>
    </source>
</evidence>